<dbReference type="PANTHER" id="PTHR31541">
    <property type="entry name" value="B3 DOMAIN PLANT PROTEIN-RELATED"/>
    <property type="match status" value="1"/>
</dbReference>
<evidence type="ECO:0000256" key="1">
    <source>
        <dbReference type="ARBA" id="ARBA00004123"/>
    </source>
</evidence>
<keyword evidence="4" id="KW-0804">Transcription</keyword>
<keyword evidence="5" id="KW-0539">Nucleus</keyword>
<accession>A0A9Q1KDR7</accession>
<keyword evidence="2" id="KW-0805">Transcription regulation</keyword>
<dbReference type="InterPro" id="IPR015300">
    <property type="entry name" value="DNA-bd_pseudobarrel_sf"/>
</dbReference>
<evidence type="ECO:0000256" key="2">
    <source>
        <dbReference type="ARBA" id="ARBA00023015"/>
    </source>
</evidence>
<evidence type="ECO:0000256" key="3">
    <source>
        <dbReference type="ARBA" id="ARBA00023125"/>
    </source>
</evidence>
<dbReference type="PANTHER" id="PTHR31541:SF25">
    <property type="entry name" value="GAMMA-GLIADIN B"/>
    <property type="match status" value="1"/>
</dbReference>
<dbReference type="SUPFAM" id="SSF101936">
    <property type="entry name" value="DNA-binding pseudobarrel domain"/>
    <property type="match status" value="3"/>
</dbReference>
<comment type="caution">
    <text evidence="7">The sequence shown here is derived from an EMBL/GenBank/DDBJ whole genome shotgun (WGS) entry which is preliminary data.</text>
</comment>
<gene>
    <name evidence="7" type="ORF">Cgig2_020002</name>
</gene>
<dbReference type="GO" id="GO:0005634">
    <property type="term" value="C:nucleus"/>
    <property type="evidence" value="ECO:0007669"/>
    <property type="project" value="UniProtKB-SubCell"/>
</dbReference>
<dbReference type="GO" id="GO:0003677">
    <property type="term" value="F:DNA binding"/>
    <property type="evidence" value="ECO:0007669"/>
    <property type="project" value="UniProtKB-KW"/>
</dbReference>
<keyword evidence="8" id="KW-1185">Reference proteome</keyword>
<dbReference type="OrthoDB" id="1935604at2759"/>
<comment type="subcellular location">
    <subcellularLocation>
        <location evidence="1">Nucleus</location>
    </subcellularLocation>
</comment>
<feature type="region of interest" description="Disordered" evidence="6">
    <location>
        <begin position="686"/>
        <end position="708"/>
    </location>
</feature>
<proteinExistence type="predicted"/>
<dbReference type="Pfam" id="PF03754">
    <property type="entry name" value="At2g31720-like"/>
    <property type="match status" value="3"/>
</dbReference>
<reference evidence="7" key="1">
    <citation type="submission" date="2022-04" db="EMBL/GenBank/DDBJ databases">
        <title>Carnegiea gigantea Genome sequencing and assembly v2.</title>
        <authorList>
            <person name="Copetti D."/>
            <person name="Sanderson M.J."/>
            <person name="Burquez A."/>
            <person name="Wojciechowski M.F."/>
        </authorList>
    </citation>
    <scope>NUCLEOTIDE SEQUENCE</scope>
    <source>
        <strain evidence="7">SGP5-SGP5p</strain>
        <tissue evidence="7">Aerial part</tissue>
    </source>
</reference>
<evidence type="ECO:0000256" key="6">
    <source>
        <dbReference type="SAM" id="MobiDB-lite"/>
    </source>
</evidence>
<evidence type="ECO:0000313" key="8">
    <source>
        <dbReference type="Proteomes" id="UP001153076"/>
    </source>
</evidence>
<keyword evidence="3" id="KW-0238">DNA-binding</keyword>
<protein>
    <recommendedName>
        <fullName evidence="9">B3 domain-containing protein</fullName>
    </recommendedName>
</protein>
<evidence type="ECO:0000256" key="4">
    <source>
        <dbReference type="ARBA" id="ARBA00023163"/>
    </source>
</evidence>
<dbReference type="EMBL" id="JAKOGI010000180">
    <property type="protein sequence ID" value="KAJ8440973.1"/>
    <property type="molecule type" value="Genomic_DNA"/>
</dbReference>
<evidence type="ECO:0000256" key="5">
    <source>
        <dbReference type="ARBA" id="ARBA00023242"/>
    </source>
</evidence>
<dbReference type="Gene3D" id="2.40.330.10">
    <property type="entry name" value="DNA-binding pseudobarrel domain"/>
    <property type="match status" value="3"/>
</dbReference>
<organism evidence="7 8">
    <name type="scientific">Carnegiea gigantea</name>
    <dbReference type="NCBI Taxonomy" id="171969"/>
    <lineage>
        <taxon>Eukaryota</taxon>
        <taxon>Viridiplantae</taxon>
        <taxon>Streptophyta</taxon>
        <taxon>Embryophyta</taxon>
        <taxon>Tracheophyta</taxon>
        <taxon>Spermatophyta</taxon>
        <taxon>Magnoliopsida</taxon>
        <taxon>eudicotyledons</taxon>
        <taxon>Gunneridae</taxon>
        <taxon>Pentapetalae</taxon>
        <taxon>Caryophyllales</taxon>
        <taxon>Cactineae</taxon>
        <taxon>Cactaceae</taxon>
        <taxon>Cactoideae</taxon>
        <taxon>Echinocereeae</taxon>
        <taxon>Carnegiea</taxon>
    </lineage>
</organism>
<dbReference type="InterPro" id="IPR005508">
    <property type="entry name" value="At2g31720-like"/>
</dbReference>
<evidence type="ECO:0008006" key="9">
    <source>
        <dbReference type="Google" id="ProtNLM"/>
    </source>
</evidence>
<evidence type="ECO:0000313" key="7">
    <source>
        <dbReference type="EMBL" id="KAJ8440973.1"/>
    </source>
</evidence>
<sequence length="908" mass="103224">MRIRRRIASKEDFGDDLINQYSSLSPLDCLAIVAQKALEKETALSSTSFLGIPMVERKQHKPMNVIKRKLFECQATHVEENTRVEQQLTSSGNPKFKRSKLPEIEKTAPKPSMPITVVEDEENAMEPVNRNKAPSYPTDNQCPVLPHDFRELIFSLGRIGPCYGQGRVTMPVRECGTRLSLTEEEKQMLEVRDKKDSLVGIRVKVIEPGLPERELTFKKWNYKENTSSYVLVNSWFEVVVKNELKDGDEIQIWAFRINGKLAFALVKLPRSSKNSQAEVDQHMNMRIRRRTFSKEDFGDDLINQYASLSPLDCLAIVAQKALEKETALSSTSFLGIPMVEREQHKPMNMTKRKLFECQALTLRKTPWLNNNSLHLRSKLPEIEKTAPKPNIPITMVEIEENVMNSAKGNKAPSYPTHNQCQVLPHDFREVIFSFGGSEPVMVLQKKLFKCDVDKGQGRVTMPVRECGTRPSLTEEEKQMLEVRDDKNSLVGIRVEVIEPGLQERELTFKKWNYKENTSSYVLVNSWFEVVVKNELKDGDEIQIWAFRINGKLAFALVKLPTSSKNNQAEETGSCLEAFKLEPASVIFAPMHDITFNENRYTPLQTSANGTEDFGDDLINQYASLSPLDCLAIVAQKALEKETALSSTSFPGIPMVEREQDQPMNVIKRKLFECQATHVEENPMVEQQFTSSGNPKFKRSKLPEIGKTAPKPSIPITMVEIEENAMNSTKGNKAPLYPTDTQFPVLPHDFREVIFSLGGSEPVMVLQKKLFKCDVDKGQGRVTMPVRECGTRLSLTEEEKQMLEVRDKKDSLVGIRVKVIEPGLRERELTFKKWNYKENTSSYVLVNSWFEVVVKNELKDGDEIQIWAFRINGKLAFALVKLPTSSKDSQALVDPHSSFAFKWGIGSML</sequence>
<dbReference type="AlphaFoldDB" id="A0A9Q1KDR7"/>
<dbReference type="Proteomes" id="UP001153076">
    <property type="component" value="Unassembled WGS sequence"/>
</dbReference>
<name>A0A9Q1KDR7_9CARY</name>